<comment type="subcellular location">
    <subcellularLocation>
        <location evidence="1">Cell membrane</location>
        <topology evidence="1">Multi-pass membrane protein</topology>
    </subcellularLocation>
</comment>
<dbReference type="InterPro" id="IPR050706">
    <property type="entry name" value="Cyclic-di-GMP_PDE-like"/>
</dbReference>
<keyword evidence="6" id="KW-0378">Hydrolase</keyword>
<proteinExistence type="predicted"/>
<dbReference type="PANTHER" id="PTHR33121">
    <property type="entry name" value="CYCLIC DI-GMP PHOSPHODIESTERASE PDEF"/>
    <property type="match status" value="1"/>
</dbReference>
<organism evidence="12 13">
    <name type="scientific">Pseudomonas eucalypticola</name>
    <dbReference type="NCBI Taxonomy" id="2599595"/>
    <lineage>
        <taxon>Bacteria</taxon>
        <taxon>Pseudomonadati</taxon>
        <taxon>Pseudomonadota</taxon>
        <taxon>Gammaproteobacteria</taxon>
        <taxon>Pseudomonadales</taxon>
        <taxon>Pseudomonadaceae</taxon>
        <taxon>Pseudomonas</taxon>
    </lineage>
</organism>
<dbReference type="GO" id="GO:0071111">
    <property type="term" value="F:cyclic-guanylate-specific phosphodiesterase activity"/>
    <property type="evidence" value="ECO:0007669"/>
    <property type="project" value="UniProtKB-EC"/>
</dbReference>
<dbReference type="SMART" id="SM00052">
    <property type="entry name" value="EAL"/>
    <property type="match status" value="1"/>
</dbReference>
<keyword evidence="4" id="KW-0973">c-di-GMP</keyword>
<dbReference type="AlphaFoldDB" id="A0A7D5H7J8"/>
<keyword evidence="3" id="KW-1003">Cell membrane</keyword>
<dbReference type="PROSITE" id="PS50883">
    <property type="entry name" value="EAL"/>
    <property type="match status" value="1"/>
</dbReference>
<dbReference type="GO" id="GO:0005886">
    <property type="term" value="C:plasma membrane"/>
    <property type="evidence" value="ECO:0007669"/>
    <property type="project" value="UniProtKB-SubCell"/>
</dbReference>
<keyword evidence="7 10" id="KW-1133">Transmembrane helix</keyword>
<dbReference type="InterPro" id="IPR024744">
    <property type="entry name" value="CSS-motif_dom"/>
</dbReference>
<dbReference type="InterPro" id="IPR035919">
    <property type="entry name" value="EAL_sf"/>
</dbReference>
<evidence type="ECO:0000256" key="7">
    <source>
        <dbReference type="ARBA" id="ARBA00022989"/>
    </source>
</evidence>
<gene>
    <name evidence="12" type="ORF">HWQ56_18105</name>
</gene>
<sequence length="511" mass="56232">MPFFPDSPRPRRPLRLLAPWLAGALPLVLGVGILYWQAERDLEASASNTANQALAQFDLMLDNVAAAANELAPLAGQPCAEVTLALREQVTRRPFVRSTNLGLDDHLYCSSLFGDISEPINPGDYADGRLWLMDGNPVTPGQALLVYRAAQDEQTALATLDGYHLANALRMIGRDQPVLLQVGNSWLAPNGSVHDAPSPAFAVAPTQLASSRYPLSVSTGYPAGATWQWVASHPLLLALVVFLALVAGGVCRWLLRRAHSPRAELARALDANEFIPYYQPVVRGITGRWAGVEVLMRWQHPREGLVRPDLFIPFAEHSGLIVPMTRHLMRQAANDLRAHAERLEDDFHVGINITAEHCQDLALLDDCRDFLAGFAPGRVTLVLELTERELIRPTPITHQLFEALHNLGVMIAIDDFGTGHSSLAYLREFKVDFLKIDQSFIATIGKDALSGHIVDSIIELSGKLDLGIVAEGVEDTVQRDYLVERRVEFLQGYLFGRPVPLHALIDQLPAP</sequence>
<dbReference type="Proteomes" id="UP000509568">
    <property type="component" value="Chromosome"/>
</dbReference>
<evidence type="ECO:0000256" key="4">
    <source>
        <dbReference type="ARBA" id="ARBA00022636"/>
    </source>
</evidence>
<dbReference type="Gene3D" id="3.20.20.450">
    <property type="entry name" value="EAL domain"/>
    <property type="match status" value="1"/>
</dbReference>
<evidence type="ECO:0000313" key="12">
    <source>
        <dbReference type="EMBL" id="QKZ07722.1"/>
    </source>
</evidence>
<evidence type="ECO:0000256" key="2">
    <source>
        <dbReference type="ARBA" id="ARBA00012282"/>
    </source>
</evidence>
<keyword evidence="5 10" id="KW-0812">Transmembrane</keyword>
<dbReference type="InterPro" id="IPR001633">
    <property type="entry name" value="EAL_dom"/>
</dbReference>
<keyword evidence="13" id="KW-1185">Reference proteome</keyword>
<evidence type="ECO:0000256" key="9">
    <source>
        <dbReference type="ARBA" id="ARBA00034290"/>
    </source>
</evidence>
<accession>A0A7D5H7J8</accession>
<dbReference type="Pfam" id="PF00563">
    <property type="entry name" value="EAL"/>
    <property type="match status" value="1"/>
</dbReference>
<dbReference type="SUPFAM" id="SSF141868">
    <property type="entry name" value="EAL domain-like"/>
    <property type="match status" value="1"/>
</dbReference>
<evidence type="ECO:0000313" key="13">
    <source>
        <dbReference type="Proteomes" id="UP000509568"/>
    </source>
</evidence>
<comment type="catalytic activity">
    <reaction evidence="9">
        <text>3',3'-c-di-GMP + H2O = 5'-phosphoguanylyl(3'-&gt;5')guanosine + H(+)</text>
        <dbReference type="Rhea" id="RHEA:24902"/>
        <dbReference type="ChEBI" id="CHEBI:15377"/>
        <dbReference type="ChEBI" id="CHEBI:15378"/>
        <dbReference type="ChEBI" id="CHEBI:58754"/>
        <dbReference type="ChEBI" id="CHEBI:58805"/>
        <dbReference type="EC" id="3.1.4.52"/>
    </reaction>
</comment>
<evidence type="ECO:0000256" key="3">
    <source>
        <dbReference type="ARBA" id="ARBA00022475"/>
    </source>
</evidence>
<dbReference type="EC" id="3.1.4.52" evidence="2"/>
<dbReference type="CDD" id="cd01948">
    <property type="entry name" value="EAL"/>
    <property type="match status" value="1"/>
</dbReference>
<reference evidence="12 13" key="1">
    <citation type="submission" date="2020-06" db="EMBL/GenBank/DDBJ databases">
        <title>Pseudomonas eucalypticola sp. nov., an endophyte of Eucalyptus dunnii leaves with biocontrol ability of eucalyptus leaf blight.</title>
        <authorList>
            <person name="Liu Y."/>
            <person name="Song Z."/>
            <person name="Zeng H."/>
            <person name="Lu M."/>
            <person name="Wang X."/>
            <person name="Lian X."/>
            <person name="Zhang Q."/>
        </authorList>
    </citation>
    <scope>NUCLEOTIDE SEQUENCE [LARGE SCALE GENOMIC DNA]</scope>
    <source>
        <strain evidence="12 13">NP-1</strain>
    </source>
</reference>
<dbReference type="RefSeq" id="WP_176572427.1">
    <property type="nucleotide sequence ID" value="NZ_CP056030.1"/>
</dbReference>
<dbReference type="Pfam" id="PF12792">
    <property type="entry name" value="CSS-motif"/>
    <property type="match status" value="1"/>
</dbReference>
<feature type="domain" description="EAL" evidence="11">
    <location>
        <begin position="258"/>
        <end position="511"/>
    </location>
</feature>
<evidence type="ECO:0000256" key="10">
    <source>
        <dbReference type="SAM" id="Phobius"/>
    </source>
</evidence>
<evidence type="ECO:0000256" key="6">
    <source>
        <dbReference type="ARBA" id="ARBA00022801"/>
    </source>
</evidence>
<keyword evidence="8 10" id="KW-0472">Membrane</keyword>
<evidence type="ECO:0000256" key="8">
    <source>
        <dbReference type="ARBA" id="ARBA00023136"/>
    </source>
</evidence>
<evidence type="ECO:0000256" key="1">
    <source>
        <dbReference type="ARBA" id="ARBA00004651"/>
    </source>
</evidence>
<dbReference type="KEGG" id="pez:HWQ56_18105"/>
<evidence type="ECO:0000256" key="5">
    <source>
        <dbReference type="ARBA" id="ARBA00022692"/>
    </source>
</evidence>
<evidence type="ECO:0000259" key="11">
    <source>
        <dbReference type="PROSITE" id="PS50883"/>
    </source>
</evidence>
<dbReference type="EMBL" id="CP056030">
    <property type="protein sequence ID" value="QKZ07722.1"/>
    <property type="molecule type" value="Genomic_DNA"/>
</dbReference>
<feature type="transmembrane region" description="Helical" evidence="10">
    <location>
        <begin position="235"/>
        <end position="255"/>
    </location>
</feature>
<protein>
    <recommendedName>
        <fullName evidence="2">cyclic-guanylate-specific phosphodiesterase</fullName>
        <ecNumber evidence="2">3.1.4.52</ecNumber>
    </recommendedName>
</protein>
<feature type="transmembrane region" description="Helical" evidence="10">
    <location>
        <begin position="16"/>
        <end position="36"/>
    </location>
</feature>
<dbReference type="PANTHER" id="PTHR33121:SF80">
    <property type="entry name" value="CYCLIC DI-GMP PHOSPHODIESTERASE PDEL"/>
    <property type="match status" value="1"/>
</dbReference>
<dbReference type="FunFam" id="3.20.20.450:FF:000001">
    <property type="entry name" value="Cyclic di-GMP phosphodiesterase yahA"/>
    <property type="match status" value="1"/>
</dbReference>
<name>A0A7D5H7J8_9PSED</name>